<evidence type="ECO:0000259" key="8">
    <source>
        <dbReference type="PROSITE" id="PS51084"/>
    </source>
</evidence>
<evidence type="ECO:0000256" key="3">
    <source>
        <dbReference type="ARBA" id="ARBA00022833"/>
    </source>
</evidence>
<dbReference type="PROSITE" id="PS51084">
    <property type="entry name" value="HIT_2"/>
    <property type="match status" value="1"/>
</dbReference>
<dbReference type="Pfam" id="PF11969">
    <property type="entry name" value="DcpS_C"/>
    <property type="match status" value="1"/>
</dbReference>
<comment type="subcellular location">
    <subcellularLocation>
        <location evidence="1">Nucleus</location>
    </subcellularLocation>
</comment>
<accession>A0A9P0W0R8</accession>
<evidence type="ECO:0000256" key="7">
    <source>
        <dbReference type="SAM" id="MobiDB-lite"/>
    </source>
</evidence>
<dbReference type="InterPro" id="IPR032566">
    <property type="entry name" value="Znf-C2HE"/>
</dbReference>
<reference evidence="9" key="1">
    <citation type="submission" date="2022-03" db="EMBL/GenBank/DDBJ databases">
        <authorList>
            <person name="Legras J.-L."/>
            <person name="Devillers H."/>
            <person name="Grondin C."/>
        </authorList>
    </citation>
    <scope>NUCLEOTIDE SEQUENCE</scope>
    <source>
        <strain evidence="9">CLIB 1423</strain>
    </source>
</reference>
<sequence length="277" mass="32511">MSFRDALQTYLDNPERHKDQVLWSNEDVVIIRDLYPKSTFHYLILPKLHTHEHPLYAFKENEIFYREVENYVKLTKEILRQNLNKHDAFAKLDGENFINTFLKVGVHSIPSLKNLHIHVISKDFHSPRLKNKKHYNSFNTDFFVDFEKLCPYPRQNSEEEEEEKEKEAMLKSEADTDIESGLSASESDDLERKADEPPETIPQAPENKPHHIYAPFSHLIAGKSPHSPETKKKETNRLEDILKSPLICSYCGRNFDNKFSSLKVHLKQEFNKKFSSI</sequence>
<keyword evidence="2" id="KW-0479">Metal-binding</keyword>
<feature type="domain" description="HIT" evidence="8">
    <location>
        <begin position="9"/>
        <end position="129"/>
    </location>
</feature>
<keyword evidence="4" id="KW-0238">DNA-binding</keyword>
<comment type="caution">
    <text evidence="6">Lacks conserved residue(s) required for the propagation of feature annotation.</text>
</comment>
<dbReference type="Gene3D" id="3.30.428.10">
    <property type="entry name" value="HIT-like"/>
    <property type="match status" value="2"/>
</dbReference>
<evidence type="ECO:0000313" key="9">
    <source>
        <dbReference type="EMBL" id="CAH2354857.1"/>
    </source>
</evidence>
<feature type="compositionally biased region" description="Basic and acidic residues" evidence="7">
    <location>
        <begin position="165"/>
        <end position="174"/>
    </location>
</feature>
<organism evidence="9 10">
    <name type="scientific">[Candida] railenensis</name>
    <dbReference type="NCBI Taxonomy" id="45579"/>
    <lineage>
        <taxon>Eukaryota</taxon>
        <taxon>Fungi</taxon>
        <taxon>Dikarya</taxon>
        <taxon>Ascomycota</taxon>
        <taxon>Saccharomycotina</taxon>
        <taxon>Pichiomycetes</taxon>
        <taxon>Debaryomycetaceae</taxon>
        <taxon>Kurtzmaniella</taxon>
    </lineage>
</organism>
<dbReference type="GO" id="GO:0005634">
    <property type="term" value="C:nucleus"/>
    <property type="evidence" value="ECO:0007669"/>
    <property type="project" value="UniProtKB-SubCell"/>
</dbReference>
<dbReference type="InterPro" id="IPR036265">
    <property type="entry name" value="HIT-like_sf"/>
</dbReference>
<evidence type="ECO:0000256" key="6">
    <source>
        <dbReference type="PROSITE-ProRule" id="PRU00464"/>
    </source>
</evidence>
<dbReference type="Proteomes" id="UP000837801">
    <property type="component" value="Unassembled WGS sequence"/>
</dbReference>
<proteinExistence type="predicted"/>
<evidence type="ECO:0000256" key="2">
    <source>
        <dbReference type="ARBA" id="ARBA00022723"/>
    </source>
</evidence>
<dbReference type="GO" id="GO:0003697">
    <property type="term" value="F:single-stranded DNA binding"/>
    <property type="evidence" value="ECO:0007669"/>
    <property type="project" value="TreeGrafter"/>
</dbReference>
<name>A0A9P0W0R8_9ASCO</name>
<evidence type="ECO:0000256" key="4">
    <source>
        <dbReference type="ARBA" id="ARBA00023125"/>
    </source>
</evidence>
<dbReference type="AlphaFoldDB" id="A0A9P0W0R8"/>
<dbReference type="Pfam" id="PF16278">
    <property type="entry name" value="zf-C2HE"/>
    <property type="match status" value="1"/>
</dbReference>
<evidence type="ECO:0000313" key="10">
    <source>
        <dbReference type="Proteomes" id="UP000837801"/>
    </source>
</evidence>
<dbReference type="GO" id="GO:0003725">
    <property type="term" value="F:double-stranded RNA binding"/>
    <property type="evidence" value="ECO:0007669"/>
    <property type="project" value="TreeGrafter"/>
</dbReference>
<keyword evidence="3" id="KW-0862">Zinc</keyword>
<dbReference type="PANTHER" id="PTHR12486">
    <property type="entry name" value="APRATAXIN-RELATED"/>
    <property type="match status" value="1"/>
</dbReference>
<keyword evidence="10" id="KW-1185">Reference proteome</keyword>
<dbReference type="GO" id="GO:0046872">
    <property type="term" value="F:metal ion binding"/>
    <property type="evidence" value="ECO:0007669"/>
    <property type="project" value="UniProtKB-KW"/>
</dbReference>
<keyword evidence="5" id="KW-0539">Nucleus</keyword>
<dbReference type="OrthoDB" id="3512845at2759"/>
<dbReference type="GO" id="GO:0033699">
    <property type="term" value="F:DNA 5'-adenosine monophosphate hydrolase activity"/>
    <property type="evidence" value="ECO:0007669"/>
    <property type="project" value="TreeGrafter"/>
</dbReference>
<dbReference type="EMBL" id="CAKXYY010000019">
    <property type="protein sequence ID" value="CAH2354857.1"/>
    <property type="molecule type" value="Genomic_DNA"/>
</dbReference>
<dbReference type="GO" id="GO:0030983">
    <property type="term" value="F:mismatched DNA binding"/>
    <property type="evidence" value="ECO:0007669"/>
    <property type="project" value="TreeGrafter"/>
</dbReference>
<dbReference type="SUPFAM" id="SSF54197">
    <property type="entry name" value="HIT-like"/>
    <property type="match status" value="1"/>
</dbReference>
<protein>
    <submittedName>
        <fullName evidence="9">Aprataxin-like protein</fullName>
    </submittedName>
</protein>
<feature type="region of interest" description="Disordered" evidence="7">
    <location>
        <begin position="154"/>
        <end position="210"/>
    </location>
</feature>
<dbReference type="PANTHER" id="PTHR12486:SF4">
    <property type="entry name" value="APRATAXIN"/>
    <property type="match status" value="1"/>
</dbReference>
<comment type="caution">
    <text evidence="9">The sequence shown here is derived from an EMBL/GenBank/DDBJ whole genome shotgun (WGS) entry which is preliminary data.</text>
</comment>
<gene>
    <name evidence="9" type="ORF">CLIB1423_19S01596</name>
</gene>
<dbReference type="GO" id="GO:1990165">
    <property type="term" value="F:single-strand break-containing DNA binding"/>
    <property type="evidence" value="ECO:0007669"/>
    <property type="project" value="TreeGrafter"/>
</dbReference>
<evidence type="ECO:0000256" key="5">
    <source>
        <dbReference type="ARBA" id="ARBA00023242"/>
    </source>
</evidence>
<dbReference type="InterPro" id="IPR011146">
    <property type="entry name" value="HIT-like"/>
</dbReference>
<dbReference type="GO" id="GO:0000012">
    <property type="term" value="P:single strand break repair"/>
    <property type="evidence" value="ECO:0007669"/>
    <property type="project" value="TreeGrafter"/>
</dbReference>
<evidence type="ECO:0000256" key="1">
    <source>
        <dbReference type="ARBA" id="ARBA00004123"/>
    </source>
</evidence>